<proteinExistence type="predicted"/>
<sequence length="154" mass="17366">MAYMLYDGGGQGAQQDYFYQASGTVPKSKLNWEEFKKDLAKRVRVQKVAVAPTVPKNKEKEAEVEDEEETCLVCTDKLKDRCVLKRLCRCENFPCEGHACSCKDFSVCFGCVGKALWQGTNSVMKQKGRYRAKCPLCKAEYCARDILRLVPATS</sequence>
<evidence type="ECO:0008006" key="3">
    <source>
        <dbReference type="Google" id="ProtNLM"/>
    </source>
</evidence>
<organism evidence="1 2">
    <name type="scientific">Acanthamoeba castellanii (strain ATCC 30010 / Neff)</name>
    <dbReference type="NCBI Taxonomy" id="1257118"/>
    <lineage>
        <taxon>Eukaryota</taxon>
        <taxon>Amoebozoa</taxon>
        <taxon>Discosea</taxon>
        <taxon>Longamoebia</taxon>
        <taxon>Centramoebida</taxon>
        <taxon>Acanthamoebidae</taxon>
        <taxon>Acanthamoeba</taxon>
    </lineage>
</organism>
<name>L8GVA7_ACACF</name>
<evidence type="ECO:0000313" key="2">
    <source>
        <dbReference type="Proteomes" id="UP000011083"/>
    </source>
</evidence>
<reference evidence="1 2" key="1">
    <citation type="journal article" date="2013" name="Genome Biol.">
        <title>Genome of Acanthamoeba castellanii highlights extensive lateral gene transfer and early evolution of tyrosine kinase signaling.</title>
        <authorList>
            <person name="Clarke M."/>
            <person name="Lohan A.J."/>
            <person name="Liu B."/>
            <person name="Lagkouvardos I."/>
            <person name="Roy S."/>
            <person name="Zafar N."/>
            <person name="Bertelli C."/>
            <person name="Schilde C."/>
            <person name="Kianianmomeni A."/>
            <person name="Burglin T.R."/>
            <person name="Frech C."/>
            <person name="Turcotte B."/>
            <person name="Kopec K.O."/>
            <person name="Synnott J.M."/>
            <person name="Choo C."/>
            <person name="Paponov I."/>
            <person name="Finkler A."/>
            <person name="Soon Heng Tan C."/>
            <person name="Hutchins A.P."/>
            <person name="Weinmeier T."/>
            <person name="Rattei T."/>
            <person name="Chu J.S."/>
            <person name="Gimenez G."/>
            <person name="Irimia M."/>
            <person name="Rigden D.J."/>
            <person name="Fitzpatrick D.A."/>
            <person name="Lorenzo-Morales J."/>
            <person name="Bateman A."/>
            <person name="Chiu C.H."/>
            <person name="Tang P."/>
            <person name="Hegemann P."/>
            <person name="Fromm H."/>
            <person name="Raoult D."/>
            <person name="Greub G."/>
            <person name="Miranda-Saavedra D."/>
            <person name="Chen N."/>
            <person name="Nash P."/>
            <person name="Ginger M.L."/>
            <person name="Horn M."/>
            <person name="Schaap P."/>
            <person name="Caler L."/>
            <person name="Loftus B."/>
        </authorList>
    </citation>
    <scope>NUCLEOTIDE SEQUENCE [LARGE SCALE GENOMIC DNA]</scope>
    <source>
        <strain evidence="1 2">Neff</strain>
    </source>
</reference>
<dbReference type="VEuPathDB" id="AmoebaDB:ACA1_167330"/>
<dbReference type="RefSeq" id="XP_004338546.1">
    <property type="nucleotide sequence ID" value="XM_004338498.1"/>
</dbReference>
<accession>L8GVA7</accession>
<dbReference type="Proteomes" id="UP000011083">
    <property type="component" value="Unassembled WGS sequence"/>
</dbReference>
<protein>
    <recommendedName>
        <fullName evidence="3">RING-type domain-containing protein</fullName>
    </recommendedName>
</protein>
<evidence type="ECO:0000313" key="1">
    <source>
        <dbReference type="EMBL" id="ELR16533.1"/>
    </source>
</evidence>
<dbReference type="AlphaFoldDB" id="L8GVA7"/>
<dbReference type="EMBL" id="KB007986">
    <property type="protein sequence ID" value="ELR16533.1"/>
    <property type="molecule type" value="Genomic_DNA"/>
</dbReference>
<dbReference type="KEGG" id="acan:ACA1_167330"/>
<dbReference type="GeneID" id="14917238"/>
<gene>
    <name evidence="1" type="ORF">ACA1_167330</name>
</gene>
<keyword evidence="2" id="KW-1185">Reference proteome</keyword>